<accession>Q1ZMA9</accession>
<dbReference type="HOGENOM" id="CLU_135503_0_0_6"/>
<evidence type="ECO:0000313" key="4">
    <source>
        <dbReference type="Proteomes" id="UP000001603"/>
    </source>
</evidence>
<feature type="region of interest" description="Disordered" evidence="2">
    <location>
        <begin position="67"/>
        <end position="92"/>
    </location>
</feature>
<protein>
    <submittedName>
        <fullName evidence="3">Tn554-related, transposase C</fullName>
    </submittedName>
</protein>
<name>Q1ZMA9_PHOAS</name>
<dbReference type="EMBL" id="AAOJ01000008">
    <property type="protein sequence ID" value="EAS63331.1"/>
    <property type="molecule type" value="Genomic_DNA"/>
</dbReference>
<dbReference type="InterPro" id="IPR046229">
    <property type="entry name" value="TnpC-like"/>
</dbReference>
<dbReference type="Proteomes" id="UP000001603">
    <property type="component" value="Unassembled WGS sequence"/>
</dbReference>
<proteinExistence type="predicted"/>
<evidence type="ECO:0000256" key="2">
    <source>
        <dbReference type="SAM" id="MobiDB-lite"/>
    </source>
</evidence>
<feature type="coiled-coil region" evidence="1">
    <location>
        <begin position="95"/>
        <end position="122"/>
    </location>
</feature>
<feature type="region of interest" description="Disordered" evidence="2">
    <location>
        <begin position="1"/>
        <end position="21"/>
    </location>
</feature>
<organism evidence="3 4">
    <name type="scientific">Photobacterium angustum (strain S14 / CCUG 15956)</name>
    <name type="common">Vibrio sp. (strain S14 / CCUG 15956)</name>
    <dbReference type="NCBI Taxonomy" id="314292"/>
    <lineage>
        <taxon>Bacteria</taxon>
        <taxon>Pseudomonadati</taxon>
        <taxon>Pseudomonadota</taxon>
        <taxon>Gammaproteobacteria</taxon>
        <taxon>Vibrionales</taxon>
        <taxon>Vibrionaceae</taxon>
        <taxon>Photobacterium</taxon>
    </lineage>
</organism>
<sequence>MTHKRSTEAVTQKAKQKSVEATKKAEAAISELIKANENISVAKVAERAGVSRQWIYKNESMLGRIKRLSEQQSGKPKTPPKKSQSRSESSKDAIIAALQTRIKSLESENRELKSQLEVAYGELYAK</sequence>
<dbReference type="AlphaFoldDB" id="Q1ZMA9"/>
<keyword evidence="1" id="KW-0175">Coiled coil</keyword>
<dbReference type="RefSeq" id="WP_005366891.1">
    <property type="nucleotide sequence ID" value="NZ_CH902599.1"/>
</dbReference>
<reference evidence="3 4" key="1">
    <citation type="journal article" date="2009" name="Proc. Natl. Acad. Sci. U.S.A.">
        <title>The genomic basis of trophic strategy in marine bacteria.</title>
        <authorList>
            <person name="Lauro F.M."/>
            <person name="McDougald D."/>
            <person name="Thomas T."/>
            <person name="Williams T.J."/>
            <person name="Egan S."/>
            <person name="Rice S."/>
            <person name="DeMaere M.Z."/>
            <person name="Ting L."/>
            <person name="Ertan H."/>
            <person name="Johnson J."/>
            <person name="Ferriera S."/>
            <person name="Lapidus A."/>
            <person name="Anderson I."/>
            <person name="Kyrpides N."/>
            <person name="Munk A.C."/>
            <person name="Detter C."/>
            <person name="Han C.S."/>
            <person name="Brown M.V."/>
            <person name="Robb F.T."/>
            <person name="Kjelleberg S."/>
            <person name="Cavicchioli R."/>
        </authorList>
    </citation>
    <scope>NUCLEOTIDE SEQUENCE [LARGE SCALE GENOMIC DNA]</scope>
    <source>
        <strain evidence="3 4">S14</strain>
    </source>
</reference>
<evidence type="ECO:0000256" key="1">
    <source>
        <dbReference type="SAM" id="Coils"/>
    </source>
</evidence>
<comment type="caution">
    <text evidence="3">The sequence shown here is derived from an EMBL/GenBank/DDBJ whole genome shotgun (WGS) entry which is preliminary data.</text>
</comment>
<dbReference type="OrthoDB" id="1707883at2"/>
<gene>
    <name evidence="3" type="ORF">VAS14_16157</name>
</gene>
<dbReference type="Pfam" id="PF19776">
    <property type="entry name" value="DUF6262"/>
    <property type="match status" value="1"/>
</dbReference>
<evidence type="ECO:0000313" key="3">
    <source>
        <dbReference type="EMBL" id="EAS63331.1"/>
    </source>
</evidence>